<reference evidence="5" key="1">
    <citation type="journal article" date="2021" name="PeerJ">
        <title>Extensive microbial diversity within the chicken gut microbiome revealed by metagenomics and culture.</title>
        <authorList>
            <person name="Gilroy R."/>
            <person name="Ravi A."/>
            <person name="Getino M."/>
            <person name="Pursley I."/>
            <person name="Horton D.L."/>
            <person name="Alikhan N.F."/>
            <person name="Baker D."/>
            <person name="Gharbi K."/>
            <person name="Hall N."/>
            <person name="Watson M."/>
            <person name="Adriaenssens E.M."/>
            <person name="Foster-Nyarko E."/>
            <person name="Jarju S."/>
            <person name="Secka A."/>
            <person name="Antonio M."/>
            <person name="Oren A."/>
            <person name="Chaudhuri R.R."/>
            <person name="La Ragione R."/>
            <person name="Hildebrand F."/>
            <person name="Pallen M.J."/>
        </authorList>
    </citation>
    <scope>NUCLEOTIDE SEQUENCE</scope>
    <source>
        <strain evidence="5">ChiHecec2B26-446</strain>
    </source>
</reference>
<accession>A0A9D1PW07</accession>
<dbReference type="SUPFAM" id="SSF116734">
    <property type="entry name" value="DNA methylase specificity domain"/>
    <property type="match status" value="1"/>
</dbReference>
<evidence type="ECO:0000313" key="5">
    <source>
        <dbReference type="EMBL" id="HIV99879.1"/>
    </source>
</evidence>
<feature type="non-terminal residue" evidence="5">
    <location>
        <position position="1"/>
    </location>
</feature>
<comment type="similarity">
    <text evidence="1">Belongs to the type-I restriction system S methylase family.</text>
</comment>
<evidence type="ECO:0000256" key="1">
    <source>
        <dbReference type="ARBA" id="ARBA00010923"/>
    </source>
</evidence>
<dbReference type="GO" id="GO:0009307">
    <property type="term" value="P:DNA restriction-modification system"/>
    <property type="evidence" value="ECO:0007669"/>
    <property type="project" value="UniProtKB-KW"/>
</dbReference>
<dbReference type="EMBL" id="DXHV01000018">
    <property type="protein sequence ID" value="HIV99879.1"/>
    <property type="molecule type" value="Genomic_DNA"/>
</dbReference>
<keyword evidence="2" id="KW-0680">Restriction system</keyword>
<organism evidence="5 6">
    <name type="scientific">Candidatus Desulfovibrio intestinipullorum</name>
    <dbReference type="NCBI Taxonomy" id="2838536"/>
    <lineage>
        <taxon>Bacteria</taxon>
        <taxon>Pseudomonadati</taxon>
        <taxon>Thermodesulfobacteriota</taxon>
        <taxon>Desulfovibrionia</taxon>
        <taxon>Desulfovibrionales</taxon>
        <taxon>Desulfovibrionaceae</taxon>
        <taxon>Desulfovibrio</taxon>
    </lineage>
</organism>
<dbReference type="Gene3D" id="3.90.220.20">
    <property type="entry name" value="DNA methylase specificity domains"/>
    <property type="match status" value="1"/>
</dbReference>
<dbReference type="InterPro" id="IPR052021">
    <property type="entry name" value="Type-I_RS_S_subunit"/>
</dbReference>
<sequence>GDIVLAIRGTLGKVGMLPPDWQDEELWVANQSCLVLRPARRDVDARLVYLYLRSAIGQAALQSLDCGASTPLVQLSDLKKMPVPVPSPEEAQAMLADFEKELALCARMEELRKEVDLLAGSHWSLNK</sequence>
<keyword evidence="5" id="KW-0255">Endonuclease</keyword>
<dbReference type="GO" id="GO:0003677">
    <property type="term" value="F:DNA binding"/>
    <property type="evidence" value="ECO:0007669"/>
    <property type="project" value="UniProtKB-KW"/>
</dbReference>
<dbReference type="PANTHER" id="PTHR30408:SF12">
    <property type="entry name" value="TYPE I RESTRICTION ENZYME MJAVIII SPECIFICITY SUBUNIT"/>
    <property type="match status" value="1"/>
</dbReference>
<name>A0A9D1PW07_9BACT</name>
<keyword evidence="3" id="KW-0238">DNA-binding</keyword>
<feature type="domain" description="Type I restriction modification DNA specificity" evidence="4">
    <location>
        <begin position="1"/>
        <end position="97"/>
    </location>
</feature>
<keyword evidence="5" id="KW-0540">Nuclease</keyword>
<dbReference type="InterPro" id="IPR044946">
    <property type="entry name" value="Restrct_endonuc_typeI_TRD_sf"/>
</dbReference>
<evidence type="ECO:0000256" key="3">
    <source>
        <dbReference type="ARBA" id="ARBA00023125"/>
    </source>
</evidence>
<dbReference type="PANTHER" id="PTHR30408">
    <property type="entry name" value="TYPE-1 RESTRICTION ENZYME ECOKI SPECIFICITY PROTEIN"/>
    <property type="match status" value="1"/>
</dbReference>
<dbReference type="EC" id="3.1.21.-" evidence="5"/>
<protein>
    <submittedName>
        <fullName evidence="5">Restriction endonuclease subunit S</fullName>
        <ecNumber evidence="5">3.1.21.-</ecNumber>
    </submittedName>
</protein>
<reference evidence="5" key="2">
    <citation type="submission" date="2021-04" db="EMBL/GenBank/DDBJ databases">
        <authorList>
            <person name="Gilroy R."/>
        </authorList>
    </citation>
    <scope>NUCLEOTIDE SEQUENCE</scope>
    <source>
        <strain evidence="5">ChiHecec2B26-446</strain>
    </source>
</reference>
<dbReference type="GO" id="GO:0004519">
    <property type="term" value="F:endonuclease activity"/>
    <property type="evidence" value="ECO:0007669"/>
    <property type="project" value="UniProtKB-KW"/>
</dbReference>
<dbReference type="InterPro" id="IPR000055">
    <property type="entry name" value="Restrct_endonuc_typeI_TRD"/>
</dbReference>
<dbReference type="Pfam" id="PF01420">
    <property type="entry name" value="Methylase_S"/>
    <property type="match status" value="1"/>
</dbReference>
<keyword evidence="5" id="KW-0378">Hydrolase</keyword>
<evidence type="ECO:0000313" key="6">
    <source>
        <dbReference type="Proteomes" id="UP000886752"/>
    </source>
</evidence>
<dbReference type="AlphaFoldDB" id="A0A9D1PW07"/>
<comment type="caution">
    <text evidence="5">The sequence shown here is derived from an EMBL/GenBank/DDBJ whole genome shotgun (WGS) entry which is preliminary data.</text>
</comment>
<gene>
    <name evidence="5" type="ORF">H9894_01620</name>
</gene>
<evidence type="ECO:0000259" key="4">
    <source>
        <dbReference type="Pfam" id="PF01420"/>
    </source>
</evidence>
<dbReference type="Proteomes" id="UP000886752">
    <property type="component" value="Unassembled WGS sequence"/>
</dbReference>
<dbReference type="GO" id="GO:0016787">
    <property type="term" value="F:hydrolase activity"/>
    <property type="evidence" value="ECO:0007669"/>
    <property type="project" value="UniProtKB-KW"/>
</dbReference>
<proteinExistence type="inferred from homology"/>
<evidence type="ECO:0000256" key="2">
    <source>
        <dbReference type="ARBA" id="ARBA00022747"/>
    </source>
</evidence>